<dbReference type="KEGG" id="pfy:PFICI_09488"/>
<dbReference type="PANTHER" id="PTHR34861:SF11">
    <property type="entry name" value="CYCLASE"/>
    <property type="match status" value="1"/>
</dbReference>
<dbReference type="GO" id="GO:0004061">
    <property type="term" value="F:arylformamidase activity"/>
    <property type="evidence" value="ECO:0007669"/>
    <property type="project" value="InterPro"/>
</dbReference>
<dbReference type="GO" id="GO:0019441">
    <property type="term" value="P:L-tryptophan catabolic process to kynurenine"/>
    <property type="evidence" value="ECO:0007669"/>
    <property type="project" value="InterPro"/>
</dbReference>
<comment type="similarity">
    <text evidence="1">Belongs to the Cyclase 1 superfamily.</text>
</comment>
<evidence type="ECO:0000313" key="2">
    <source>
        <dbReference type="EMBL" id="ETS79635.1"/>
    </source>
</evidence>
<name>W3X0L3_PESFW</name>
<sequence>MYPKFTDLPVDKNGPHGNAWGLWSPDDQIGTLNLLTDDVVAQAAKECIQTGQRVSLNWSMAGASKPQFQFPRKTLEQTLINKAPLKHAHDDEWSFNSQCSSQWDGFRHYAYQKEQLYYMGRSAQDFATSSHPNSIHHVSAKGIAGRAIFIDWYSWALKNHKTVDAFTSYAVPFSEIAQALQDQGLTLDVFRPGDILMIRFGYLAQYETMNDNKRDELDKLYQSKKPDNIGIQPSRELLEFLWDRKLAAVAGDSRSFEVWPCTEEQWHLHEWLLAGWGMPIGELFYLEDLAKISASTGRYIFFLSSSPMNVPGGVASPPNALALF</sequence>
<keyword evidence="3" id="KW-1185">Reference proteome</keyword>
<dbReference type="OMA" id="RHYAYQN"/>
<dbReference type="RefSeq" id="XP_007836260.1">
    <property type="nucleotide sequence ID" value="XM_007838069.1"/>
</dbReference>
<dbReference type="OrthoDB" id="5396at2759"/>
<dbReference type="AlphaFoldDB" id="W3X0L3"/>
<evidence type="ECO:0008006" key="4">
    <source>
        <dbReference type="Google" id="ProtNLM"/>
    </source>
</evidence>
<protein>
    <recommendedName>
        <fullName evidence="4">Cyclase</fullName>
    </recommendedName>
</protein>
<dbReference type="HOGENOM" id="CLU_030671_1_0_1"/>
<dbReference type="eggNOG" id="ENOG502QTM1">
    <property type="taxonomic scope" value="Eukaryota"/>
</dbReference>
<dbReference type="InterPro" id="IPR037175">
    <property type="entry name" value="KFase_sf"/>
</dbReference>
<dbReference type="Proteomes" id="UP000030651">
    <property type="component" value="Unassembled WGS sequence"/>
</dbReference>
<evidence type="ECO:0000313" key="3">
    <source>
        <dbReference type="Proteomes" id="UP000030651"/>
    </source>
</evidence>
<accession>W3X0L3</accession>
<dbReference type="Pfam" id="PF04199">
    <property type="entry name" value="Cyclase"/>
    <property type="match status" value="1"/>
</dbReference>
<evidence type="ECO:0000256" key="1">
    <source>
        <dbReference type="ARBA" id="ARBA00007865"/>
    </source>
</evidence>
<dbReference type="Gene3D" id="3.50.30.50">
    <property type="entry name" value="Putative cyclase"/>
    <property type="match status" value="1"/>
</dbReference>
<dbReference type="InParanoid" id="W3X0L3"/>
<dbReference type="InterPro" id="IPR007325">
    <property type="entry name" value="KFase/CYL"/>
</dbReference>
<dbReference type="SUPFAM" id="SSF102198">
    <property type="entry name" value="Putative cyclase"/>
    <property type="match status" value="1"/>
</dbReference>
<reference evidence="3" key="1">
    <citation type="journal article" date="2015" name="BMC Genomics">
        <title>Genomic and transcriptomic analysis of the endophytic fungus Pestalotiopsis fici reveals its lifestyle and high potential for synthesis of natural products.</title>
        <authorList>
            <person name="Wang X."/>
            <person name="Zhang X."/>
            <person name="Liu L."/>
            <person name="Xiang M."/>
            <person name="Wang W."/>
            <person name="Sun X."/>
            <person name="Che Y."/>
            <person name="Guo L."/>
            <person name="Liu G."/>
            <person name="Guo L."/>
            <person name="Wang C."/>
            <person name="Yin W.B."/>
            <person name="Stadler M."/>
            <person name="Zhang X."/>
            <person name="Liu X."/>
        </authorList>
    </citation>
    <scope>NUCLEOTIDE SEQUENCE [LARGE SCALE GENOMIC DNA]</scope>
    <source>
        <strain evidence="3">W106-1 / CGMCC3.15140</strain>
    </source>
</reference>
<dbReference type="GeneID" id="19274501"/>
<dbReference type="EMBL" id="KI912114">
    <property type="protein sequence ID" value="ETS79635.1"/>
    <property type="molecule type" value="Genomic_DNA"/>
</dbReference>
<gene>
    <name evidence="2" type="ORF">PFICI_09488</name>
</gene>
<dbReference type="PANTHER" id="PTHR34861">
    <property type="match status" value="1"/>
</dbReference>
<proteinExistence type="inferred from homology"/>
<organism evidence="2 3">
    <name type="scientific">Pestalotiopsis fici (strain W106-1 / CGMCC3.15140)</name>
    <dbReference type="NCBI Taxonomy" id="1229662"/>
    <lineage>
        <taxon>Eukaryota</taxon>
        <taxon>Fungi</taxon>
        <taxon>Dikarya</taxon>
        <taxon>Ascomycota</taxon>
        <taxon>Pezizomycotina</taxon>
        <taxon>Sordariomycetes</taxon>
        <taxon>Xylariomycetidae</taxon>
        <taxon>Amphisphaeriales</taxon>
        <taxon>Sporocadaceae</taxon>
        <taxon>Pestalotiopsis</taxon>
    </lineage>
</organism>